<feature type="compositionally biased region" description="Acidic residues" evidence="5">
    <location>
        <begin position="42"/>
        <end position="59"/>
    </location>
</feature>
<dbReference type="SMART" id="SM01117">
    <property type="entry name" value="Cyt-b5"/>
    <property type="match status" value="1"/>
</dbReference>
<proteinExistence type="inferred from homology"/>
<dbReference type="InterPro" id="IPR036400">
    <property type="entry name" value="Cyt_B5-like_heme/steroid_sf"/>
</dbReference>
<evidence type="ECO:0000256" key="1">
    <source>
        <dbReference type="ARBA" id="ARBA00022617"/>
    </source>
</evidence>
<dbReference type="InterPro" id="IPR051872">
    <property type="entry name" value="Cytochrome_b5/Flavoprotein_Rdt"/>
</dbReference>
<evidence type="ECO:0000313" key="8">
    <source>
        <dbReference type="Proteomes" id="UP000008493"/>
    </source>
</evidence>
<organism evidence="7 8">
    <name type="scientific">Agaricus bisporus var. burnettii (strain JB137-S8 / ATCC MYA-4627 / FGSC 10392)</name>
    <name type="common">White button mushroom</name>
    <dbReference type="NCBI Taxonomy" id="597362"/>
    <lineage>
        <taxon>Eukaryota</taxon>
        <taxon>Fungi</taxon>
        <taxon>Dikarya</taxon>
        <taxon>Basidiomycota</taxon>
        <taxon>Agaricomycotina</taxon>
        <taxon>Agaricomycetes</taxon>
        <taxon>Agaricomycetidae</taxon>
        <taxon>Agaricales</taxon>
        <taxon>Agaricineae</taxon>
        <taxon>Agaricaceae</taxon>
        <taxon>Agaricus</taxon>
    </lineage>
</organism>
<dbReference type="GO" id="GO:0046872">
    <property type="term" value="F:metal ion binding"/>
    <property type="evidence" value="ECO:0007669"/>
    <property type="project" value="UniProtKB-UniRule"/>
</dbReference>
<dbReference type="STRING" id="597362.K5VWJ2"/>
<evidence type="ECO:0000256" key="2">
    <source>
        <dbReference type="ARBA" id="ARBA00022723"/>
    </source>
</evidence>
<dbReference type="GO" id="GO:0004128">
    <property type="term" value="F:cytochrome-b5 reductase activity, acting on NAD(P)H"/>
    <property type="evidence" value="ECO:0007669"/>
    <property type="project" value="TreeGrafter"/>
</dbReference>
<dbReference type="EMBL" id="JH971391">
    <property type="protein sequence ID" value="EKM78844.1"/>
    <property type="molecule type" value="Genomic_DNA"/>
</dbReference>
<dbReference type="RefSeq" id="XP_007330631.1">
    <property type="nucleotide sequence ID" value="XM_007330569.1"/>
</dbReference>
<dbReference type="GO" id="GO:0005737">
    <property type="term" value="C:cytoplasm"/>
    <property type="evidence" value="ECO:0007669"/>
    <property type="project" value="TreeGrafter"/>
</dbReference>
<dbReference type="PROSITE" id="PS00191">
    <property type="entry name" value="CYTOCHROME_B5_1"/>
    <property type="match status" value="1"/>
</dbReference>
<evidence type="ECO:0000259" key="6">
    <source>
        <dbReference type="PROSITE" id="PS50255"/>
    </source>
</evidence>
<keyword evidence="8" id="KW-1185">Reference proteome</keyword>
<evidence type="ECO:0000256" key="3">
    <source>
        <dbReference type="ARBA" id="ARBA00023004"/>
    </source>
</evidence>
<dbReference type="HOGENOM" id="CLU_046313_1_1_1"/>
<dbReference type="FunFam" id="3.10.120.10:FF:000001">
    <property type="entry name" value="Cytochrome b5 reductase 4"/>
    <property type="match status" value="1"/>
</dbReference>
<keyword evidence="1 4" id="KW-0349">Heme</keyword>
<dbReference type="OMA" id="ATHAWVN"/>
<dbReference type="GO" id="GO:0020037">
    <property type="term" value="F:heme binding"/>
    <property type="evidence" value="ECO:0007669"/>
    <property type="project" value="UniProtKB-UniRule"/>
</dbReference>
<name>K5VWJ2_AGABU</name>
<reference evidence="8" key="1">
    <citation type="journal article" date="2012" name="Proc. Natl. Acad. Sci. U.S.A.">
        <title>Genome sequence of the button mushroom Agaricus bisporus reveals mechanisms governing adaptation to a humic-rich ecological niche.</title>
        <authorList>
            <person name="Morin E."/>
            <person name="Kohler A."/>
            <person name="Baker A.R."/>
            <person name="Foulongne-Oriol M."/>
            <person name="Lombard V."/>
            <person name="Nagy L.G."/>
            <person name="Ohm R.A."/>
            <person name="Patyshakuliyeva A."/>
            <person name="Brun A."/>
            <person name="Aerts A.L."/>
            <person name="Bailey A.M."/>
            <person name="Billette C."/>
            <person name="Coutinho P.M."/>
            <person name="Deakin G."/>
            <person name="Doddapaneni H."/>
            <person name="Floudas D."/>
            <person name="Grimwood J."/>
            <person name="Hilden K."/>
            <person name="Kuees U."/>
            <person name="LaButti K.M."/>
            <person name="Lapidus A."/>
            <person name="Lindquist E.A."/>
            <person name="Lucas S.M."/>
            <person name="Murat C."/>
            <person name="Riley R.W."/>
            <person name="Salamov A.A."/>
            <person name="Schmutz J."/>
            <person name="Subramanian V."/>
            <person name="Woesten H.A.B."/>
            <person name="Xu J."/>
            <person name="Eastwood D.C."/>
            <person name="Foster G.D."/>
            <person name="Sonnenberg A.S."/>
            <person name="Cullen D."/>
            <person name="de Vries R.P."/>
            <person name="Lundell T."/>
            <person name="Hibbett D.S."/>
            <person name="Henrissat B."/>
            <person name="Burton K.S."/>
            <person name="Kerrigan R.W."/>
            <person name="Challen M.P."/>
            <person name="Grigoriev I.V."/>
            <person name="Martin F."/>
        </authorList>
    </citation>
    <scope>NUCLEOTIDE SEQUENCE [LARGE SCALE GENOMIC DNA]</scope>
    <source>
        <strain evidence="8">JB137-S8 / ATCC MYA-4627 / FGSC 10392</strain>
    </source>
</reference>
<dbReference type="PANTHER" id="PTHR46237">
    <property type="entry name" value="CYTOCHROME B5 REDUCTASE 4 FAMILY MEMBER"/>
    <property type="match status" value="1"/>
</dbReference>
<accession>K5VWJ2</accession>
<feature type="compositionally biased region" description="Low complexity" evidence="5">
    <location>
        <begin position="10"/>
        <end position="28"/>
    </location>
</feature>
<feature type="compositionally biased region" description="Polar residues" evidence="5">
    <location>
        <begin position="66"/>
        <end position="81"/>
    </location>
</feature>
<dbReference type="PROSITE" id="PS50255">
    <property type="entry name" value="CYTOCHROME_B5_2"/>
    <property type="match status" value="1"/>
</dbReference>
<feature type="domain" description="Cytochrome b5 heme-binding" evidence="6">
    <location>
        <begin position="163"/>
        <end position="239"/>
    </location>
</feature>
<protein>
    <recommendedName>
        <fullName evidence="6">Cytochrome b5 heme-binding domain-containing protein</fullName>
    </recommendedName>
</protein>
<dbReference type="KEGG" id="abp:AGABI1DRAFT114422"/>
<dbReference type="eggNOG" id="KOG0536">
    <property type="taxonomic scope" value="Eukaryota"/>
</dbReference>
<dbReference type="OrthoDB" id="432299at2759"/>
<gene>
    <name evidence="7" type="ORF">AGABI1DRAFT_114422</name>
</gene>
<keyword evidence="3 4" id="KW-0408">Iron</keyword>
<evidence type="ECO:0000313" key="7">
    <source>
        <dbReference type="EMBL" id="EKM78844.1"/>
    </source>
</evidence>
<dbReference type="Gene3D" id="3.10.120.10">
    <property type="entry name" value="Cytochrome b5-like heme/steroid binding domain"/>
    <property type="match status" value="1"/>
</dbReference>
<dbReference type="PANTHER" id="PTHR46237:SF1">
    <property type="entry name" value="CYTOCHROME B5 REDUCTASE 4"/>
    <property type="match status" value="1"/>
</dbReference>
<sequence>MASYFLNWLTSGPTSAPETEPTTATQPTNASVPTLTRHSPPPDDEGSDTETEQDHENDDSPPAFPSLNSAQRAKSQPSSIAPPNLLPKVLTDTQLMPPPPIPTKRLLNPPRTNTPGSLAVPLTTTKKPATKKREKVALAPGHSPMDWANLKTSGQDLRGTHTLMRITPSMLKQHNKRDDAWSAINNKVYNITPYLPYHPGGEKELMRSAGRDGTKLFALTHAWVNAEMMLDACLVGFLVPEPSS</sequence>
<dbReference type="GeneID" id="18824329"/>
<dbReference type="InterPro" id="IPR001199">
    <property type="entry name" value="Cyt_B5-like_heme/steroid-bd"/>
</dbReference>
<evidence type="ECO:0000256" key="5">
    <source>
        <dbReference type="SAM" id="MobiDB-lite"/>
    </source>
</evidence>
<dbReference type="AlphaFoldDB" id="K5VWJ2"/>
<keyword evidence="2 4" id="KW-0479">Metal-binding</keyword>
<dbReference type="Pfam" id="PF00173">
    <property type="entry name" value="Cyt-b5"/>
    <property type="match status" value="1"/>
</dbReference>
<dbReference type="InParanoid" id="K5VWJ2"/>
<dbReference type="PRINTS" id="PR00363">
    <property type="entry name" value="CYTOCHROMEB5"/>
</dbReference>
<comment type="similarity">
    <text evidence="4">Belongs to the cytochrome b5 family.</text>
</comment>
<dbReference type="SUPFAM" id="SSF55856">
    <property type="entry name" value="Cytochrome b5-like heme/steroid binding domain"/>
    <property type="match status" value="1"/>
</dbReference>
<feature type="region of interest" description="Disordered" evidence="5">
    <location>
        <begin position="1"/>
        <end position="153"/>
    </location>
</feature>
<dbReference type="Proteomes" id="UP000008493">
    <property type="component" value="Unassembled WGS sequence"/>
</dbReference>
<dbReference type="InterPro" id="IPR018506">
    <property type="entry name" value="Cyt_B5_heme-BS"/>
</dbReference>
<evidence type="ECO:0000256" key="4">
    <source>
        <dbReference type="RuleBase" id="RU362121"/>
    </source>
</evidence>